<gene>
    <name evidence="7" type="ORF">F8C67_09835</name>
</gene>
<accession>A0A6N6RKV1</accession>
<dbReference type="SUPFAM" id="SSF52283">
    <property type="entry name" value="Formate/glycerate dehydrogenase catalytic domain-like"/>
    <property type="match status" value="1"/>
</dbReference>
<keyword evidence="8" id="KW-1185">Reference proteome</keyword>
<dbReference type="EMBL" id="WBVO01000007">
    <property type="protein sequence ID" value="KAB2809843.1"/>
    <property type="molecule type" value="Genomic_DNA"/>
</dbReference>
<dbReference type="Gene3D" id="3.40.50.720">
    <property type="entry name" value="NAD(P)-binding Rossmann-like Domain"/>
    <property type="match status" value="2"/>
</dbReference>
<evidence type="ECO:0000259" key="5">
    <source>
        <dbReference type="Pfam" id="PF00389"/>
    </source>
</evidence>
<dbReference type="AlphaFoldDB" id="A0A6N6RKV1"/>
<evidence type="ECO:0000256" key="1">
    <source>
        <dbReference type="ARBA" id="ARBA00005854"/>
    </source>
</evidence>
<keyword evidence="3" id="KW-0520">NAD</keyword>
<feature type="domain" description="D-isomer specific 2-hydroxyacid dehydrogenase catalytic" evidence="5">
    <location>
        <begin position="4"/>
        <end position="311"/>
    </location>
</feature>
<dbReference type="PANTHER" id="PTHR42789:SF1">
    <property type="entry name" value="D-ISOMER SPECIFIC 2-HYDROXYACID DEHYDROGENASE FAMILY PROTEIN (AFU_ORTHOLOGUE AFUA_6G10090)"/>
    <property type="match status" value="1"/>
</dbReference>
<name>A0A6N6RKV1_9FLAO</name>
<organism evidence="7 8">
    <name type="scientific">Phaeocystidibacter luteus</name>
    <dbReference type="NCBI Taxonomy" id="911197"/>
    <lineage>
        <taxon>Bacteria</taxon>
        <taxon>Pseudomonadati</taxon>
        <taxon>Bacteroidota</taxon>
        <taxon>Flavobacteriia</taxon>
        <taxon>Flavobacteriales</taxon>
        <taxon>Phaeocystidibacteraceae</taxon>
        <taxon>Phaeocystidibacter</taxon>
    </lineage>
</organism>
<feature type="domain" description="D-isomer specific 2-hydroxyacid dehydrogenase NAD-binding" evidence="6">
    <location>
        <begin position="106"/>
        <end position="287"/>
    </location>
</feature>
<proteinExistence type="inferred from homology"/>
<dbReference type="SUPFAM" id="SSF51735">
    <property type="entry name" value="NAD(P)-binding Rossmann-fold domains"/>
    <property type="match status" value="1"/>
</dbReference>
<dbReference type="InterPro" id="IPR006139">
    <property type="entry name" value="D-isomer_2_OHA_DH_cat_dom"/>
</dbReference>
<dbReference type="InterPro" id="IPR006140">
    <property type="entry name" value="D-isomer_DH_NAD-bd"/>
</dbReference>
<dbReference type="Pfam" id="PF00389">
    <property type="entry name" value="2-Hacid_dh"/>
    <property type="match status" value="1"/>
</dbReference>
<dbReference type="PANTHER" id="PTHR42789">
    <property type="entry name" value="D-ISOMER SPECIFIC 2-HYDROXYACID DEHYDROGENASE FAMILY PROTEIN (AFU_ORTHOLOGUE AFUA_6G10090)"/>
    <property type="match status" value="1"/>
</dbReference>
<comment type="caution">
    <text evidence="7">The sequence shown here is derived from an EMBL/GenBank/DDBJ whole genome shotgun (WGS) entry which is preliminary data.</text>
</comment>
<comment type="similarity">
    <text evidence="1 4">Belongs to the D-isomer specific 2-hydroxyacid dehydrogenase family.</text>
</comment>
<reference evidence="7 8" key="1">
    <citation type="submission" date="2019-09" db="EMBL/GenBank/DDBJ databases">
        <title>Genomes of family Cryomorphaceae.</title>
        <authorList>
            <person name="Bowman J.P."/>
        </authorList>
    </citation>
    <scope>NUCLEOTIDE SEQUENCE [LARGE SCALE GENOMIC DNA]</scope>
    <source>
        <strain evidence="7 8">LMG 25704</strain>
    </source>
</reference>
<dbReference type="InterPro" id="IPR050857">
    <property type="entry name" value="D-2-hydroxyacid_DH"/>
</dbReference>
<dbReference type="Proteomes" id="UP000468650">
    <property type="component" value="Unassembled WGS sequence"/>
</dbReference>
<dbReference type="OrthoDB" id="9805416at2"/>
<dbReference type="InterPro" id="IPR036291">
    <property type="entry name" value="NAD(P)-bd_dom_sf"/>
</dbReference>
<dbReference type="RefSeq" id="WP_151667666.1">
    <property type="nucleotide sequence ID" value="NZ_WBVO01000007.1"/>
</dbReference>
<dbReference type="GO" id="GO:0051287">
    <property type="term" value="F:NAD binding"/>
    <property type="evidence" value="ECO:0007669"/>
    <property type="project" value="InterPro"/>
</dbReference>
<sequence length="311" mass="34315">MKILLIDTTHPVLPTLLGRAGFDVVDGTAWPEKKIHEHLPSMDGVVIRSRIPVQEEFFAHAKSLKCIGRFGAGLENINLELAQKHGIICHNVPEGNRQAVGEHTTALLLNLLNHIRKADAEVRNGIWDRHGNTGTELSGKTIGIIGLGNMGQSFAKVLGGFDVDIIAYDPYIEKWPANNVRSVSLKELCDTADVISIHTPLTDETRGWIDRIFWKKVVKPVYFLNTARGPIVNTEDLLVAIQEGTVLGAGLDVLEFESKSFKLNHDSNPVLQELLSSEKVILTPHVGGWTTEAFQKMGELLAQKMIRTLNG</sequence>
<evidence type="ECO:0000256" key="3">
    <source>
        <dbReference type="ARBA" id="ARBA00023027"/>
    </source>
</evidence>
<dbReference type="Pfam" id="PF02826">
    <property type="entry name" value="2-Hacid_dh_C"/>
    <property type="match status" value="1"/>
</dbReference>
<evidence type="ECO:0000256" key="2">
    <source>
        <dbReference type="ARBA" id="ARBA00023002"/>
    </source>
</evidence>
<evidence type="ECO:0000313" key="7">
    <source>
        <dbReference type="EMBL" id="KAB2809843.1"/>
    </source>
</evidence>
<evidence type="ECO:0000259" key="6">
    <source>
        <dbReference type="Pfam" id="PF02826"/>
    </source>
</evidence>
<dbReference type="GO" id="GO:0016616">
    <property type="term" value="F:oxidoreductase activity, acting on the CH-OH group of donors, NAD or NADP as acceptor"/>
    <property type="evidence" value="ECO:0007669"/>
    <property type="project" value="InterPro"/>
</dbReference>
<keyword evidence="2 4" id="KW-0560">Oxidoreductase</keyword>
<evidence type="ECO:0000313" key="8">
    <source>
        <dbReference type="Proteomes" id="UP000468650"/>
    </source>
</evidence>
<evidence type="ECO:0000256" key="4">
    <source>
        <dbReference type="RuleBase" id="RU003719"/>
    </source>
</evidence>
<protein>
    <recommendedName>
        <fullName evidence="9">Hydroxyacid dehydrogenase</fullName>
    </recommendedName>
</protein>
<evidence type="ECO:0008006" key="9">
    <source>
        <dbReference type="Google" id="ProtNLM"/>
    </source>
</evidence>